<dbReference type="PATRIC" id="fig|888816.3.peg.1039"/>
<name>F3UQA0_STRSA</name>
<dbReference type="HOGENOM" id="CLU_3317918_0_0_9"/>
<dbReference type="EMBL" id="AFFN01000013">
    <property type="protein sequence ID" value="EGJ41663.1"/>
    <property type="molecule type" value="Genomic_DNA"/>
</dbReference>
<dbReference type="Proteomes" id="UP000005589">
    <property type="component" value="Unassembled WGS sequence"/>
</dbReference>
<evidence type="ECO:0000313" key="1">
    <source>
        <dbReference type="EMBL" id="EGJ41663.1"/>
    </source>
</evidence>
<dbReference type="AlphaFoldDB" id="F3UQA0"/>
<proteinExistence type="predicted"/>
<sequence length="39" mass="4714">MMENKKQIKDEQPCEKFIICYLSLRLLFLKGKACQVYFL</sequence>
<evidence type="ECO:0000313" key="2">
    <source>
        <dbReference type="Proteomes" id="UP000005589"/>
    </source>
</evidence>
<reference evidence="1 2" key="1">
    <citation type="submission" date="2011-03" db="EMBL/GenBank/DDBJ databases">
        <authorList>
            <person name="Muzny D."/>
            <person name="Qin X."/>
            <person name="Deng J."/>
            <person name="Jiang H."/>
            <person name="Liu Y."/>
            <person name="Qu J."/>
            <person name="Song X.-Z."/>
            <person name="Zhang L."/>
            <person name="Thornton R."/>
            <person name="Coyle M."/>
            <person name="Francisco L."/>
            <person name="Jackson L."/>
            <person name="Javaid M."/>
            <person name="Korchina V."/>
            <person name="Kovar C."/>
            <person name="Mata R."/>
            <person name="Mathew T."/>
            <person name="Ngo R."/>
            <person name="Nguyen L."/>
            <person name="Nguyen N."/>
            <person name="Okwuonu G."/>
            <person name="Ongeri F."/>
            <person name="Pham C."/>
            <person name="Simmons D."/>
            <person name="Wilczek-Boney K."/>
            <person name="Hale W."/>
            <person name="Jakkamsetti A."/>
            <person name="Pham P."/>
            <person name="Ruth R."/>
            <person name="San Lucas F."/>
            <person name="Warren J."/>
            <person name="Zhang J."/>
            <person name="Zhao Z."/>
            <person name="Zhou C."/>
            <person name="Zhu D."/>
            <person name="Lee S."/>
            <person name="Bess C."/>
            <person name="Blankenburg K."/>
            <person name="Forbes L."/>
            <person name="Fu Q."/>
            <person name="Gubbala S."/>
            <person name="Hirani K."/>
            <person name="Jayaseelan J.C."/>
            <person name="Lara F."/>
            <person name="Munidasa M."/>
            <person name="Palculict T."/>
            <person name="Patil S."/>
            <person name="Pu L.-L."/>
            <person name="Saada N."/>
            <person name="Tang L."/>
            <person name="Weissenberger G."/>
            <person name="Zhu Y."/>
            <person name="Hemphill L."/>
            <person name="Shang Y."/>
            <person name="Youmans B."/>
            <person name="Ayvaz T."/>
            <person name="Ross M."/>
            <person name="Santibanez J."/>
            <person name="Aqrawi P."/>
            <person name="Gross S."/>
            <person name="Joshi V."/>
            <person name="Fowler G."/>
            <person name="Nazareth L."/>
            <person name="Reid J."/>
            <person name="Worley K."/>
            <person name="Petrosino J."/>
            <person name="Highlander S."/>
            <person name="Gibbs R."/>
        </authorList>
    </citation>
    <scope>NUCLEOTIDE SEQUENCE [LARGE SCALE GENOMIC DNA]</scope>
    <source>
        <strain evidence="1 2">SK355</strain>
    </source>
</reference>
<protein>
    <submittedName>
        <fullName evidence="1">Uncharacterized protein</fullName>
    </submittedName>
</protein>
<organism evidence="1 2">
    <name type="scientific">Streptococcus sanguinis SK355</name>
    <dbReference type="NCBI Taxonomy" id="888816"/>
    <lineage>
        <taxon>Bacteria</taxon>
        <taxon>Bacillati</taxon>
        <taxon>Bacillota</taxon>
        <taxon>Bacilli</taxon>
        <taxon>Lactobacillales</taxon>
        <taxon>Streptococcaceae</taxon>
        <taxon>Streptococcus</taxon>
    </lineage>
</organism>
<comment type="caution">
    <text evidence="1">The sequence shown here is derived from an EMBL/GenBank/DDBJ whole genome shotgun (WGS) entry which is preliminary data.</text>
</comment>
<gene>
    <name evidence="1" type="ORF">HMPREF9389_1067</name>
</gene>
<dbReference type="STRING" id="888816.HMPREF9389_1067"/>
<accession>F3UQA0</accession>